<dbReference type="InterPro" id="IPR001173">
    <property type="entry name" value="Glyco_trans_2-like"/>
</dbReference>
<dbReference type="HOGENOM" id="CLU_025996_24_0_10"/>
<dbReference type="Gene3D" id="3.90.550.10">
    <property type="entry name" value="Spore Coat Polysaccharide Biosynthesis Protein SpsA, Chain A"/>
    <property type="match status" value="1"/>
</dbReference>
<dbReference type="Pfam" id="PF02709">
    <property type="entry name" value="Glyco_transf_7C"/>
    <property type="match status" value="1"/>
</dbReference>
<accession>F2ICX0</accession>
<dbReference type="OrthoDB" id="9801954at2"/>
<keyword evidence="5" id="KW-1185">Reference proteome</keyword>
<evidence type="ECO:0000259" key="2">
    <source>
        <dbReference type="Pfam" id="PF00535"/>
    </source>
</evidence>
<evidence type="ECO:0000259" key="3">
    <source>
        <dbReference type="Pfam" id="PF02709"/>
    </source>
</evidence>
<evidence type="ECO:0000256" key="1">
    <source>
        <dbReference type="ARBA" id="ARBA00022679"/>
    </source>
</evidence>
<dbReference type="PANTHER" id="PTHR43685">
    <property type="entry name" value="GLYCOSYLTRANSFERASE"/>
    <property type="match status" value="1"/>
</dbReference>
<dbReference type="Pfam" id="PF00535">
    <property type="entry name" value="Glycos_transf_2"/>
    <property type="match status" value="1"/>
</dbReference>
<dbReference type="EMBL" id="CP002542">
    <property type="protein sequence ID" value="AEA43344.1"/>
    <property type="molecule type" value="Genomic_DNA"/>
</dbReference>
<evidence type="ECO:0000313" key="5">
    <source>
        <dbReference type="Proteomes" id="UP000007463"/>
    </source>
</evidence>
<dbReference type="eggNOG" id="COG1216">
    <property type="taxonomic scope" value="Bacteria"/>
</dbReference>
<feature type="domain" description="Glycosyltransferase 2-like" evidence="2">
    <location>
        <begin position="13"/>
        <end position="152"/>
    </location>
</feature>
<feature type="domain" description="Galactosyltransferase C-terminal" evidence="3">
    <location>
        <begin position="169"/>
        <end position="231"/>
    </location>
</feature>
<dbReference type="AlphaFoldDB" id="F2ICX0"/>
<dbReference type="PANTHER" id="PTHR43685:SF3">
    <property type="entry name" value="SLR2126 PROTEIN"/>
    <property type="match status" value="1"/>
</dbReference>
<dbReference type="Proteomes" id="UP000007463">
    <property type="component" value="Chromosome"/>
</dbReference>
<reference evidence="4 5" key="1">
    <citation type="journal article" date="2011" name="Stand. Genomic Sci.">
        <title>Complete genome sequence of the gliding freshwater bacterium Fluviicola taffensis type strain (RW262).</title>
        <authorList>
            <person name="Woyke T."/>
            <person name="Chertkov O."/>
            <person name="Lapidus A."/>
            <person name="Nolan M."/>
            <person name="Lucas S."/>
            <person name="Del Rio T.G."/>
            <person name="Tice H."/>
            <person name="Cheng J.F."/>
            <person name="Tapia R."/>
            <person name="Han C."/>
            <person name="Goodwin L."/>
            <person name="Pitluck S."/>
            <person name="Liolios K."/>
            <person name="Pagani I."/>
            <person name="Ivanova N."/>
            <person name="Huntemann M."/>
            <person name="Mavromatis K."/>
            <person name="Mikhailova N."/>
            <person name="Pati A."/>
            <person name="Chen A."/>
            <person name="Palaniappan K."/>
            <person name="Land M."/>
            <person name="Hauser L."/>
            <person name="Brambilla E.M."/>
            <person name="Rohde M."/>
            <person name="Mwirichia R."/>
            <person name="Sikorski J."/>
            <person name="Tindall B.J."/>
            <person name="Goker M."/>
            <person name="Bristow J."/>
            <person name="Eisen J.A."/>
            <person name="Markowitz V."/>
            <person name="Hugenholtz P."/>
            <person name="Klenk H.P."/>
            <person name="Kyrpides N.C."/>
        </authorList>
    </citation>
    <scope>NUCLEOTIDE SEQUENCE [LARGE SCALE GENOMIC DNA]</scope>
    <source>
        <strain evidence="5">DSM 16823 / RW262 / RW262</strain>
    </source>
</reference>
<dbReference type="InterPro" id="IPR027791">
    <property type="entry name" value="Galactosyl_T_C"/>
</dbReference>
<reference evidence="5" key="2">
    <citation type="submission" date="2011-02" db="EMBL/GenBank/DDBJ databases">
        <title>The complete genome of Fluviicola taffensis DSM 16823.</title>
        <authorList>
            <consortium name="US DOE Joint Genome Institute (JGI-PGF)"/>
            <person name="Lucas S."/>
            <person name="Copeland A."/>
            <person name="Lapidus A."/>
            <person name="Bruce D."/>
            <person name="Goodwin L."/>
            <person name="Pitluck S."/>
            <person name="Kyrpides N."/>
            <person name="Mavromatis K."/>
            <person name="Ivanova N."/>
            <person name="Mikhailova N."/>
            <person name="Pagani I."/>
            <person name="Chertkov O."/>
            <person name="Detter J.C."/>
            <person name="Han C."/>
            <person name="Tapia R."/>
            <person name="Land M."/>
            <person name="Hauser L."/>
            <person name="Markowitz V."/>
            <person name="Cheng J.-F."/>
            <person name="Hugenholtz P."/>
            <person name="Woyke T."/>
            <person name="Wu D."/>
            <person name="Tindall B."/>
            <person name="Pomrenke H.G."/>
            <person name="Brambilla E."/>
            <person name="Klenk H.-P."/>
            <person name="Eisen J.A."/>
        </authorList>
    </citation>
    <scope>NUCLEOTIDE SEQUENCE [LARGE SCALE GENOMIC DNA]</scope>
    <source>
        <strain evidence="5">DSM 16823 / RW262 / RW262</strain>
    </source>
</reference>
<dbReference type="GO" id="GO:0016740">
    <property type="term" value="F:transferase activity"/>
    <property type="evidence" value="ECO:0007669"/>
    <property type="project" value="UniProtKB-KW"/>
</dbReference>
<sequence length="267" mass="31217">MLIFYLYSVKATLIISVYKDVEALEAVLRSVEIQLENQFEVIVSQDCEDACFDELIEKYSQKLRIKHLQQPDNGFLKNKMLNKAIRASESDQLIFIDGDCVLHPRFVQQHIQLIQKGRICIGRRVDLDAKTAQSIRKGKMITPTITQLFKNKSTRIEEGFFLPGFMRKKNPHLLGCNMGWHKDDLILLNGFDETYTNPGFGEDTDIEYRAIKAGIKPFSTRFRTIQYHLFHERPDREDFVIISKNQFLEKKSRKDFRCQFGLETLEN</sequence>
<keyword evidence="1 4" id="KW-0808">Transferase</keyword>
<dbReference type="SUPFAM" id="SSF53448">
    <property type="entry name" value="Nucleotide-diphospho-sugar transferases"/>
    <property type="match status" value="1"/>
</dbReference>
<proteinExistence type="predicted"/>
<organism evidence="4 5">
    <name type="scientific">Fluviicola taffensis (strain DSM 16823 / NCIMB 13979 / RW262)</name>
    <dbReference type="NCBI Taxonomy" id="755732"/>
    <lineage>
        <taxon>Bacteria</taxon>
        <taxon>Pseudomonadati</taxon>
        <taxon>Bacteroidota</taxon>
        <taxon>Flavobacteriia</taxon>
        <taxon>Flavobacteriales</taxon>
        <taxon>Crocinitomicaceae</taxon>
        <taxon>Fluviicola</taxon>
    </lineage>
</organism>
<name>F2ICX0_FLUTR</name>
<dbReference type="InterPro" id="IPR029044">
    <property type="entry name" value="Nucleotide-diphossugar_trans"/>
</dbReference>
<evidence type="ECO:0000313" key="4">
    <source>
        <dbReference type="EMBL" id="AEA43344.1"/>
    </source>
</evidence>
<gene>
    <name evidence="4" type="ordered locus">Fluta_1349</name>
</gene>
<protein>
    <submittedName>
        <fullName evidence="4">Glycosyl transferase family 2</fullName>
    </submittedName>
</protein>
<dbReference type="KEGG" id="fte:Fluta_1349"/>
<dbReference type="STRING" id="755732.Fluta_1349"/>
<dbReference type="InterPro" id="IPR050834">
    <property type="entry name" value="Glycosyltransf_2"/>
</dbReference>